<dbReference type="VEuPathDB" id="FungiDB:SPRG_18993"/>
<dbReference type="GeneID" id="24140446"/>
<keyword evidence="5" id="KW-1133">Transmembrane helix</keyword>
<gene>
    <name evidence="8" type="ORF">SPRG_18993</name>
</gene>
<keyword evidence="1" id="KW-0808">Transferase</keyword>
<feature type="transmembrane region" description="Helical" evidence="5">
    <location>
        <begin position="256"/>
        <end position="277"/>
    </location>
</feature>
<dbReference type="Gene3D" id="1.10.510.10">
    <property type="entry name" value="Transferase(Phosphotransferase) domain 1"/>
    <property type="match status" value="1"/>
</dbReference>
<accession>A0A067D531</accession>
<evidence type="ECO:0000256" key="6">
    <source>
        <dbReference type="SAM" id="SignalP"/>
    </source>
</evidence>
<dbReference type="EMBL" id="KK583191">
    <property type="protein sequence ID" value="KDO34107.1"/>
    <property type="molecule type" value="Genomic_DNA"/>
</dbReference>
<feature type="chain" id="PRO_5001635239" evidence="6">
    <location>
        <begin position="20"/>
        <end position="597"/>
    </location>
</feature>
<evidence type="ECO:0000313" key="9">
    <source>
        <dbReference type="Proteomes" id="UP000030745"/>
    </source>
</evidence>
<evidence type="ECO:0000259" key="7">
    <source>
        <dbReference type="PROSITE" id="PS50011"/>
    </source>
</evidence>
<dbReference type="GO" id="GO:0005524">
    <property type="term" value="F:ATP binding"/>
    <property type="evidence" value="ECO:0007669"/>
    <property type="project" value="UniProtKB-KW"/>
</dbReference>
<dbReference type="InterPro" id="IPR000719">
    <property type="entry name" value="Prot_kinase_dom"/>
</dbReference>
<keyword evidence="9" id="KW-1185">Reference proteome</keyword>
<reference evidence="8 9" key="1">
    <citation type="journal article" date="2013" name="PLoS Genet.">
        <title>Distinctive expansion of potential virulence genes in the genome of the oomycete fish pathogen Saprolegnia parasitica.</title>
        <authorList>
            <person name="Jiang R.H."/>
            <person name="de Bruijn I."/>
            <person name="Haas B.J."/>
            <person name="Belmonte R."/>
            <person name="Lobach L."/>
            <person name="Christie J."/>
            <person name="van den Ackerveken G."/>
            <person name="Bottin A."/>
            <person name="Bulone V."/>
            <person name="Diaz-Moreno S.M."/>
            <person name="Dumas B."/>
            <person name="Fan L."/>
            <person name="Gaulin E."/>
            <person name="Govers F."/>
            <person name="Grenville-Briggs L.J."/>
            <person name="Horner N.R."/>
            <person name="Levin J.Z."/>
            <person name="Mammella M."/>
            <person name="Meijer H.J."/>
            <person name="Morris P."/>
            <person name="Nusbaum C."/>
            <person name="Oome S."/>
            <person name="Phillips A.J."/>
            <person name="van Rooyen D."/>
            <person name="Rzeszutek E."/>
            <person name="Saraiva M."/>
            <person name="Secombes C.J."/>
            <person name="Seidl M.F."/>
            <person name="Snel B."/>
            <person name="Stassen J.H."/>
            <person name="Sykes S."/>
            <person name="Tripathy S."/>
            <person name="van den Berg H."/>
            <person name="Vega-Arreguin J.C."/>
            <person name="Wawra S."/>
            <person name="Young S.K."/>
            <person name="Zeng Q."/>
            <person name="Dieguez-Uribeondo J."/>
            <person name="Russ C."/>
            <person name="Tyler B.M."/>
            <person name="van West P."/>
        </authorList>
    </citation>
    <scope>NUCLEOTIDE SEQUENCE [LARGE SCALE GENOMIC DNA]</scope>
    <source>
        <strain evidence="8 9">CBS 223.65</strain>
    </source>
</reference>
<evidence type="ECO:0000256" key="2">
    <source>
        <dbReference type="ARBA" id="ARBA00022741"/>
    </source>
</evidence>
<dbReference type="InterPro" id="IPR011009">
    <property type="entry name" value="Kinase-like_dom_sf"/>
</dbReference>
<evidence type="ECO:0000256" key="4">
    <source>
        <dbReference type="ARBA" id="ARBA00022840"/>
    </source>
</evidence>
<dbReference type="Proteomes" id="UP000030745">
    <property type="component" value="Unassembled WGS sequence"/>
</dbReference>
<keyword evidence="5" id="KW-0472">Membrane</keyword>
<dbReference type="InterPro" id="IPR051681">
    <property type="entry name" value="Ser/Thr_Kinases-Pseudokinases"/>
</dbReference>
<feature type="domain" description="Protein kinase" evidence="7">
    <location>
        <begin position="327"/>
        <end position="589"/>
    </location>
</feature>
<keyword evidence="3 8" id="KW-0418">Kinase</keyword>
<dbReference type="AlphaFoldDB" id="A0A067D531"/>
<keyword evidence="5" id="KW-0812">Transmembrane</keyword>
<evidence type="ECO:0000256" key="3">
    <source>
        <dbReference type="ARBA" id="ARBA00022777"/>
    </source>
</evidence>
<keyword evidence="4" id="KW-0067">ATP-binding</keyword>
<keyword evidence="2" id="KW-0547">Nucleotide-binding</keyword>
<dbReference type="Pfam" id="PF07714">
    <property type="entry name" value="PK_Tyr_Ser-Thr"/>
    <property type="match status" value="1"/>
</dbReference>
<organism evidence="8 9">
    <name type="scientific">Saprolegnia parasitica (strain CBS 223.65)</name>
    <dbReference type="NCBI Taxonomy" id="695850"/>
    <lineage>
        <taxon>Eukaryota</taxon>
        <taxon>Sar</taxon>
        <taxon>Stramenopiles</taxon>
        <taxon>Oomycota</taxon>
        <taxon>Saprolegniomycetes</taxon>
        <taxon>Saprolegniales</taxon>
        <taxon>Saprolegniaceae</taxon>
        <taxon>Saprolegnia</taxon>
    </lineage>
</organism>
<dbReference type="SMART" id="SM00219">
    <property type="entry name" value="TyrKc"/>
    <property type="match status" value="1"/>
</dbReference>
<keyword evidence="6" id="KW-0732">Signal</keyword>
<dbReference type="GO" id="GO:0004713">
    <property type="term" value="F:protein tyrosine kinase activity"/>
    <property type="evidence" value="ECO:0007669"/>
    <property type="project" value="InterPro"/>
</dbReference>
<evidence type="ECO:0000256" key="5">
    <source>
        <dbReference type="SAM" id="Phobius"/>
    </source>
</evidence>
<name>A0A067D531_SAPPC</name>
<proteinExistence type="predicted"/>
<dbReference type="InterPro" id="IPR001245">
    <property type="entry name" value="Ser-Thr/Tyr_kinase_cat_dom"/>
</dbReference>
<dbReference type="SUPFAM" id="SSF56112">
    <property type="entry name" value="Protein kinase-like (PK-like)"/>
    <property type="match status" value="1"/>
</dbReference>
<sequence length="597" mass="64104">MRLLPLVLALSSTTAVGPAFFTLHGTHGASCSDEWSALETTQPCLIHAVDAAVPDLTGYETVSGYCAGASLYIHNATCTLLDRGAPPLPHDATMPTYRIEHVPTRQSYCIVGHEASRDDAPAVLAASIDVVCDAAYDVLGVVVDAGTSVASVRAAVTTRTKWVPLQGSAIEEDNCKQHLHATCGGQPYQMVFFQAASAAASALTTRRCGGVVASSIVRDGGRRALEADTNSTAVVTPVVTSEDVLLALEDTRSFGILPYIVLPIVLVGVGLVALYVYRLRRAPQPSVAIYKAPSPITENVDAPSASTETPFSSAIQACLPSPFHVPAAHLTVVADSNLHKSPLWTSVSNATYCGANVILKQITAPTDAKVREVNRVARMCMSLHHPNIVPFYGVSSDATSVSFITEKPERGSLANALANDALTLSVLDRLGILLDVARGMQYLHNKPVPVLHRDLRAANINLSGNLTAKITNFEFSGQLGRDKTLIGTPAWAAPEILRGEPNYSEKVDVYSFAMLMVETMNRVAPYAERTQQPPKELLNEIATRSYRPRILDRKPWPRTVLHLLEECSFNDASARPAFSAIVRRLEAIVAGLTQTPK</sequence>
<dbReference type="InterPro" id="IPR020635">
    <property type="entry name" value="Tyr_kinase_cat_dom"/>
</dbReference>
<dbReference type="STRING" id="695850.A0A067D531"/>
<feature type="signal peptide" evidence="6">
    <location>
        <begin position="1"/>
        <end position="19"/>
    </location>
</feature>
<dbReference type="KEGG" id="spar:SPRG_18993"/>
<protein>
    <submittedName>
        <fullName evidence="8">TKL/DRK protein kinase</fullName>
    </submittedName>
</protein>
<dbReference type="RefSeq" id="XP_012195197.1">
    <property type="nucleotide sequence ID" value="XM_012339807.1"/>
</dbReference>
<evidence type="ECO:0000313" key="8">
    <source>
        <dbReference type="EMBL" id="KDO34107.1"/>
    </source>
</evidence>
<dbReference type="PANTHER" id="PTHR44329:SF288">
    <property type="entry name" value="MITOGEN-ACTIVATED PROTEIN KINASE KINASE KINASE 20"/>
    <property type="match status" value="1"/>
</dbReference>
<dbReference type="OrthoDB" id="4062651at2759"/>
<evidence type="ECO:0000256" key="1">
    <source>
        <dbReference type="ARBA" id="ARBA00022679"/>
    </source>
</evidence>
<dbReference type="PROSITE" id="PS50011">
    <property type="entry name" value="PROTEIN_KINASE_DOM"/>
    <property type="match status" value="1"/>
</dbReference>
<dbReference type="PANTHER" id="PTHR44329">
    <property type="entry name" value="SERINE/THREONINE-PROTEIN KINASE TNNI3K-RELATED"/>
    <property type="match status" value="1"/>
</dbReference>
<dbReference type="GO" id="GO:0004674">
    <property type="term" value="F:protein serine/threonine kinase activity"/>
    <property type="evidence" value="ECO:0007669"/>
    <property type="project" value="TreeGrafter"/>
</dbReference>